<dbReference type="AlphaFoldDB" id="A0A831SRM9"/>
<dbReference type="Proteomes" id="UP000886335">
    <property type="component" value="Unassembled WGS sequence"/>
</dbReference>
<proteinExistence type="predicted"/>
<sequence length="135" mass="15467">MTPQEAEKIIQAYSTVLGNGTEGGIARRHSTLPCSKSRIRFAYYVYLTHLTEQGDRYEELIHKLMITYAALPQFVTDKEAEELNSVYARKRDKGDIEEDASRKLDAFQSKAFDPAQMTEIDAFVQECYFSNGRQN</sequence>
<accession>A0A831SRM9</accession>
<comment type="caution">
    <text evidence="1">The sequence shown here is derived from an EMBL/GenBank/DDBJ whole genome shotgun (WGS) entry which is preliminary data.</text>
</comment>
<dbReference type="EMBL" id="DSBW01000079">
    <property type="protein sequence ID" value="HED30768.1"/>
    <property type="molecule type" value="Genomic_DNA"/>
</dbReference>
<gene>
    <name evidence="1" type="ORF">ENN50_03565</name>
</gene>
<name>A0A831SRM9_PROAE</name>
<protein>
    <submittedName>
        <fullName evidence="1">Uncharacterized protein</fullName>
    </submittedName>
</protein>
<reference evidence="1" key="1">
    <citation type="journal article" date="2020" name="mSystems">
        <title>Genome- and Community-Level Interaction Insights into Carbon Utilization and Element Cycling Functions of Hydrothermarchaeota in Hydrothermal Sediment.</title>
        <authorList>
            <person name="Zhou Z."/>
            <person name="Liu Y."/>
            <person name="Xu W."/>
            <person name="Pan J."/>
            <person name="Luo Z.H."/>
            <person name="Li M."/>
        </authorList>
    </citation>
    <scope>NUCLEOTIDE SEQUENCE [LARGE SCALE GENOMIC DNA]</scope>
    <source>
        <strain evidence="1">SpSt-1181</strain>
    </source>
</reference>
<evidence type="ECO:0000313" key="1">
    <source>
        <dbReference type="EMBL" id="HED30768.1"/>
    </source>
</evidence>
<organism evidence="1">
    <name type="scientific">Prosthecochloris aestuarii</name>
    <dbReference type="NCBI Taxonomy" id="1102"/>
    <lineage>
        <taxon>Bacteria</taxon>
        <taxon>Pseudomonadati</taxon>
        <taxon>Chlorobiota</taxon>
        <taxon>Chlorobiia</taxon>
        <taxon>Chlorobiales</taxon>
        <taxon>Chlorobiaceae</taxon>
        <taxon>Prosthecochloris</taxon>
    </lineage>
</organism>